<evidence type="ECO:0000256" key="2">
    <source>
        <dbReference type="SAM" id="Phobius"/>
    </source>
</evidence>
<feature type="region of interest" description="Disordered" evidence="1">
    <location>
        <begin position="1"/>
        <end position="49"/>
    </location>
</feature>
<keyword evidence="2" id="KW-0812">Transmembrane</keyword>
<evidence type="ECO:0000313" key="4">
    <source>
        <dbReference type="Proteomes" id="UP000675881"/>
    </source>
</evidence>
<dbReference type="EMBL" id="HG994589">
    <property type="protein sequence ID" value="CAF2796039.1"/>
    <property type="molecule type" value="Genomic_DNA"/>
</dbReference>
<keyword evidence="4" id="KW-1185">Reference proteome</keyword>
<sequence length="179" mass="19630">MNNQAKSDEASEKSSCRPKNSDPHQTSFHQQNGGGANSSSSNRERDQIGSGGAELYCDEHSCLDSSHIHFKHSAVATAAAVAVCTYSGCQDGLSDEAREILGKPPSFTICIEFDLRAPFKEIEKTAIEFKRAMNLQKARDRIRSIAKYKNLAYLSFLAFIIILTLVLIILAAMGVFNIN</sequence>
<feature type="transmembrane region" description="Helical" evidence="2">
    <location>
        <begin position="151"/>
        <end position="176"/>
    </location>
</feature>
<reference evidence="3" key="1">
    <citation type="submission" date="2021-02" db="EMBL/GenBank/DDBJ databases">
        <authorList>
            <person name="Bekaert M."/>
        </authorList>
    </citation>
    <scope>NUCLEOTIDE SEQUENCE</scope>
    <source>
        <strain evidence="3">IoA-00</strain>
    </source>
</reference>
<evidence type="ECO:0000256" key="1">
    <source>
        <dbReference type="SAM" id="MobiDB-lite"/>
    </source>
</evidence>
<dbReference type="Proteomes" id="UP000675881">
    <property type="component" value="Chromosome 10"/>
</dbReference>
<name>A0A7R8H0U2_LEPSM</name>
<dbReference type="AlphaFoldDB" id="A0A7R8H0U2"/>
<accession>A0A7R8H0U2</accession>
<proteinExistence type="predicted"/>
<keyword evidence="2" id="KW-0472">Membrane</keyword>
<protein>
    <submittedName>
        <fullName evidence="3">(salmon louse) hypothetical protein</fullName>
    </submittedName>
</protein>
<gene>
    <name evidence="3" type="ORF">LSAA_2530</name>
</gene>
<feature type="compositionally biased region" description="Basic and acidic residues" evidence="1">
    <location>
        <begin position="1"/>
        <end position="22"/>
    </location>
</feature>
<keyword evidence="2" id="KW-1133">Transmembrane helix</keyword>
<evidence type="ECO:0000313" key="3">
    <source>
        <dbReference type="EMBL" id="CAF2796039.1"/>
    </source>
</evidence>
<organism evidence="3 4">
    <name type="scientific">Lepeophtheirus salmonis</name>
    <name type="common">Salmon louse</name>
    <name type="synonym">Caligus salmonis</name>
    <dbReference type="NCBI Taxonomy" id="72036"/>
    <lineage>
        <taxon>Eukaryota</taxon>
        <taxon>Metazoa</taxon>
        <taxon>Ecdysozoa</taxon>
        <taxon>Arthropoda</taxon>
        <taxon>Crustacea</taxon>
        <taxon>Multicrustacea</taxon>
        <taxon>Hexanauplia</taxon>
        <taxon>Copepoda</taxon>
        <taxon>Siphonostomatoida</taxon>
        <taxon>Caligidae</taxon>
        <taxon>Lepeophtheirus</taxon>
    </lineage>
</organism>